<proteinExistence type="predicted"/>
<comment type="caution">
    <text evidence="1">The sequence shown here is derived from an EMBL/GenBank/DDBJ whole genome shotgun (WGS) entry which is preliminary data.</text>
</comment>
<keyword evidence="2" id="KW-1185">Reference proteome</keyword>
<name>A0A4Y2ME79_ARAVE</name>
<dbReference type="EMBL" id="BGPR01007177">
    <property type="protein sequence ID" value="GBN24913.1"/>
    <property type="molecule type" value="Genomic_DNA"/>
</dbReference>
<protein>
    <submittedName>
        <fullName evidence="1">Uncharacterized protein</fullName>
    </submittedName>
</protein>
<evidence type="ECO:0000313" key="1">
    <source>
        <dbReference type="EMBL" id="GBN24913.1"/>
    </source>
</evidence>
<organism evidence="1 2">
    <name type="scientific">Araneus ventricosus</name>
    <name type="common">Orbweaver spider</name>
    <name type="synonym">Epeira ventricosa</name>
    <dbReference type="NCBI Taxonomy" id="182803"/>
    <lineage>
        <taxon>Eukaryota</taxon>
        <taxon>Metazoa</taxon>
        <taxon>Ecdysozoa</taxon>
        <taxon>Arthropoda</taxon>
        <taxon>Chelicerata</taxon>
        <taxon>Arachnida</taxon>
        <taxon>Araneae</taxon>
        <taxon>Araneomorphae</taxon>
        <taxon>Entelegynae</taxon>
        <taxon>Araneoidea</taxon>
        <taxon>Araneidae</taxon>
        <taxon>Araneus</taxon>
    </lineage>
</organism>
<evidence type="ECO:0000313" key="2">
    <source>
        <dbReference type="Proteomes" id="UP000499080"/>
    </source>
</evidence>
<dbReference type="AlphaFoldDB" id="A0A4Y2ME79"/>
<accession>A0A4Y2ME79</accession>
<sequence length="140" mass="16093">MYFCPCWSPFRSISVGIHFEKCILARWRRRKVVPSGRTIQKTPLTSFPSQCRAKNWAESQNHHTSSFVLIQTCRALVQNSVLQYDSIPIQETKVRALELSTTKTFIQGNSSTTNIINGNDSSTKKKHSLKLIPYEVYDRI</sequence>
<reference evidence="1 2" key="1">
    <citation type="journal article" date="2019" name="Sci. Rep.">
        <title>Orb-weaving spider Araneus ventricosus genome elucidates the spidroin gene catalogue.</title>
        <authorList>
            <person name="Kono N."/>
            <person name="Nakamura H."/>
            <person name="Ohtoshi R."/>
            <person name="Moran D.A.P."/>
            <person name="Shinohara A."/>
            <person name="Yoshida Y."/>
            <person name="Fujiwara M."/>
            <person name="Mori M."/>
            <person name="Tomita M."/>
            <person name="Arakawa K."/>
        </authorList>
    </citation>
    <scope>NUCLEOTIDE SEQUENCE [LARGE SCALE GENOMIC DNA]</scope>
</reference>
<gene>
    <name evidence="1" type="ORF">AVEN_189082_1</name>
</gene>
<dbReference type="Proteomes" id="UP000499080">
    <property type="component" value="Unassembled WGS sequence"/>
</dbReference>